<dbReference type="SUPFAM" id="SSF53335">
    <property type="entry name" value="S-adenosyl-L-methionine-dependent methyltransferases"/>
    <property type="match status" value="1"/>
</dbReference>
<feature type="region of interest" description="Disordered" evidence="7">
    <location>
        <begin position="1"/>
        <end position="59"/>
    </location>
</feature>
<dbReference type="GO" id="GO:0017069">
    <property type="term" value="F:snRNA binding"/>
    <property type="evidence" value="ECO:0007669"/>
    <property type="project" value="TreeGrafter"/>
</dbReference>
<evidence type="ECO:0000313" key="10">
    <source>
        <dbReference type="WBParaSite" id="SPAL_0000388200.1"/>
    </source>
</evidence>
<protein>
    <recommendedName>
        <fullName evidence="6">RNA methyltransferase</fullName>
        <ecNumber evidence="6">2.1.1.-</ecNumber>
    </recommendedName>
</protein>
<dbReference type="InterPro" id="IPR029063">
    <property type="entry name" value="SAM-dependent_MTases_sf"/>
</dbReference>
<dbReference type="GO" id="GO:0008173">
    <property type="term" value="F:RNA methyltransferase activity"/>
    <property type="evidence" value="ECO:0007669"/>
    <property type="project" value="UniProtKB-UniRule"/>
</dbReference>
<dbReference type="Gene3D" id="3.40.50.150">
    <property type="entry name" value="Vaccinia Virus protein VP39"/>
    <property type="match status" value="1"/>
</dbReference>
<dbReference type="PANTHER" id="PTHR12315">
    <property type="entry name" value="BICOID-INTERACTING PROTEIN RELATED"/>
    <property type="match status" value="1"/>
</dbReference>
<dbReference type="GO" id="GO:0032259">
    <property type="term" value="P:methylation"/>
    <property type="evidence" value="ECO:0007669"/>
    <property type="project" value="UniProtKB-KW"/>
</dbReference>
<dbReference type="EC" id="2.1.1.-" evidence="6"/>
<feature type="region of interest" description="Disordered" evidence="7">
    <location>
        <begin position="314"/>
        <end position="345"/>
    </location>
</feature>
<dbReference type="GO" id="GO:0008171">
    <property type="term" value="F:O-methyltransferase activity"/>
    <property type="evidence" value="ECO:0007669"/>
    <property type="project" value="UniProtKB-UniRule"/>
</dbReference>
<dbReference type="PANTHER" id="PTHR12315:SF0">
    <property type="entry name" value="7SK SNRNA METHYLPHOSPHATE CAPPING ENZYME"/>
    <property type="match status" value="1"/>
</dbReference>
<evidence type="ECO:0000256" key="6">
    <source>
        <dbReference type="RuleBase" id="RU367087"/>
    </source>
</evidence>
<dbReference type="Pfam" id="PF06859">
    <property type="entry name" value="Bin3"/>
    <property type="match status" value="1"/>
</dbReference>
<keyword evidence="3 6" id="KW-0808">Transferase</keyword>
<accession>A0A0N5BCY9</accession>
<evidence type="ECO:0000313" key="9">
    <source>
        <dbReference type="Proteomes" id="UP000046392"/>
    </source>
</evidence>
<name>A0A0N5BCY9_STREA</name>
<evidence type="ECO:0000256" key="3">
    <source>
        <dbReference type="ARBA" id="ARBA00022679"/>
    </source>
</evidence>
<keyword evidence="9" id="KW-1185">Reference proteome</keyword>
<dbReference type="InterPro" id="IPR024160">
    <property type="entry name" value="BIN3_SAM-bd_dom"/>
</dbReference>
<feature type="compositionally biased region" description="Polar residues" evidence="7">
    <location>
        <begin position="16"/>
        <end position="47"/>
    </location>
</feature>
<dbReference type="GO" id="GO:0040031">
    <property type="term" value="P:snRNA modification"/>
    <property type="evidence" value="ECO:0007669"/>
    <property type="project" value="TreeGrafter"/>
</dbReference>
<evidence type="ECO:0000256" key="5">
    <source>
        <dbReference type="PROSITE-ProRule" id="PRU00848"/>
    </source>
</evidence>
<dbReference type="InterPro" id="IPR010675">
    <property type="entry name" value="Bin3_C"/>
</dbReference>
<evidence type="ECO:0000256" key="4">
    <source>
        <dbReference type="ARBA" id="ARBA00022691"/>
    </source>
</evidence>
<organism evidence="9 10">
    <name type="scientific">Strongyloides papillosus</name>
    <name type="common">Intestinal threadworm</name>
    <dbReference type="NCBI Taxonomy" id="174720"/>
    <lineage>
        <taxon>Eukaryota</taxon>
        <taxon>Metazoa</taxon>
        <taxon>Ecdysozoa</taxon>
        <taxon>Nematoda</taxon>
        <taxon>Chromadorea</taxon>
        <taxon>Rhabditida</taxon>
        <taxon>Tylenchina</taxon>
        <taxon>Panagrolaimomorpha</taxon>
        <taxon>Strongyloidoidea</taxon>
        <taxon>Strongyloididae</taxon>
        <taxon>Strongyloides</taxon>
    </lineage>
</organism>
<evidence type="ECO:0000259" key="8">
    <source>
        <dbReference type="PROSITE" id="PS51515"/>
    </source>
</evidence>
<proteinExistence type="inferred from homology"/>
<evidence type="ECO:0000256" key="7">
    <source>
        <dbReference type="SAM" id="MobiDB-lite"/>
    </source>
</evidence>
<dbReference type="InterPro" id="IPR039772">
    <property type="entry name" value="Bin3-like"/>
</dbReference>
<evidence type="ECO:0000256" key="2">
    <source>
        <dbReference type="ARBA" id="ARBA00022603"/>
    </source>
</evidence>
<dbReference type="STRING" id="174720.A0A0N5BCY9"/>
<comment type="similarity">
    <text evidence="1 6">Belongs to the methyltransferase superfamily.</text>
</comment>
<dbReference type="Proteomes" id="UP000046392">
    <property type="component" value="Unplaced"/>
</dbReference>
<dbReference type="AlphaFoldDB" id="A0A0N5BCY9"/>
<sequence length="345" mass="39052">MADGGNVPPLNGTNGGNVPSLNGTNAENVPCSSNATNGGNVPSSNGTKQKNDKSNKPKKNFRYGNYTCYYGKRKVNTITALDPRLKLFPPNFFKSKKILDIGCNIGAVTLQIAKKFSPQMILGIDIDSHLVGVARKNIKHYCDKDVQIINGFPESFFQKNGELREDLGCDDEIFKVNHFPDNVWFQNENYVLESDYHLEAVVPQYDVILALSITKWIHLNFGDAGMKRFFKRIFAHLNPGGKLVLEAQEFKGYYKKAKCDINLARNFSRIKFKPEEFKEYLLSDEVGFEEHEELGIPEIPDPGFKRVIENKRKRKIGDENGDSNPDEEVKQPNPKVIKFHDSDED</sequence>
<feature type="domain" description="Bin3-type SAM" evidence="8">
    <location>
        <begin position="82"/>
        <end position="316"/>
    </location>
</feature>
<dbReference type="CDD" id="cd02440">
    <property type="entry name" value="AdoMet_MTases"/>
    <property type="match status" value="1"/>
</dbReference>
<dbReference type="WBParaSite" id="SPAL_0000388200.1">
    <property type="protein sequence ID" value="SPAL_0000388200.1"/>
    <property type="gene ID" value="SPAL_0000388200"/>
</dbReference>
<dbReference type="PROSITE" id="PS51515">
    <property type="entry name" value="BIN3_SAM"/>
    <property type="match status" value="1"/>
</dbReference>
<keyword evidence="2 6" id="KW-0489">Methyltransferase</keyword>
<evidence type="ECO:0000256" key="1">
    <source>
        <dbReference type="ARBA" id="ARBA00008361"/>
    </source>
</evidence>
<keyword evidence="4 5" id="KW-0949">S-adenosyl-L-methionine</keyword>
<reference evidence="10" key="1">
    <citation type="submission" date="2017-02" db="UniProtKB">
        <authorList>
            <consortium name="WormBaseParasite"/>
        </authorList>
    </citation>
    <scope>IDENTIFICATION</scope>
</reference>